<gene>
    <name evidence="1" type="primary">Acey_s0130.g1548</name>
    <name evidence="1" type="ORF">Y032_0130g1548</name>
</gene>
<keyword evidence="2" id="KW-1185">Reference proteome</keyword>
<sequence length="126" mass="14398">MSVPARTPLRWQSHFERNGPGVQYSSAFDDVTLRRGRSGRRRTFFGFRTVRGRILERRPVAGRAAWRAQAVREACASARRHRCETMRTASSAEFLSTFLADVGARARAGLSTKYAWLGRKYRSYPD</sequence>
<evidence type="ECO:0000313" key="2">
    <source>
        <dbReference type="Proteomes" id="UP000024635"/>
    </source>
</evidence>
<reference evidence="2" key="1">
    <citation type="journal article" date="2015" name="Nat. Genet.">
        <title>The genome and transcriptome of the zoonotic hookworm Ancylostoma ceylanicum identify infection-specific gene families.</title>
        <authorList>
            <person name="Schwarz E.M."/>
            <person name="Hu Y."/>
            <person name="Antoshechkin I."/>
            <person name="Miller M.M."/>
            <person name="Sternberg P.W."/>
            <person name="Aroian R.V."/>
        </authorList>
    </citation>
    <scope>NUCLEOTIDE SEQUENCE</scope>
    <source>
        <strain evidence="2">HY135</strain>
    </source>
</reference>
<proteinExistence type="predicted"/>
<evidence type="ECO:0000313" key="1">
    <source>
        <dbReference type="EMBL" id="EYB98577.1"/>
    </source>
</evidence>
<comment type="caution">
    <text evidence="1">The sequence shown here is derived from an EMBL/GenBank/DDBJ whole genome shotgun (WGS) entry which is preliminary data.</text>
</comment>
<protein>
    <submittedName>
        <fullName evidence="1">Uncharacterized protein</fullName>
    </submittedName>
</protein>
<dbReference type="EMBL" id="JARK01001466">
    <property type="protein sequence ID" value="EYB98577.1"/>
    <property type="molecule type" value="Genomic_DNA"/>
</dbReference>
<dbReference type="AlphaFoldDB" id="A0A016T7E6"/>
<name>A0A016T7E6_9BILA</name>
<organism evidence="1 2">
    <name type="scientific">Ancylostoma ceylanicum</name>
    <dbReference type="NCBI Taxonomy" id="53326"/>
    <lineage>
        <taxon>Eukaryota</taxon>
        <taxon>Metazoa</taxon>
        <taxon>Ecdysozoa</taxon>
        <taxon>Nematoda</taxon>
        <taxon>Chromadorea</taxon>
        <taxon>Rhabditida</taxon>
        <taxon>Rhabditina</taxon>
        <taxon>Rhabditomorpha</taxon>
        <taxon>Strongyloidea</taxon>
        <taxon>Ancylostomatidae</taxon>
        <taxon>Ancylostomatinae</taxon>
        <taxon>Ancylostoma</taxon>
    </lineage>
</organism>
<accession>A0A016T7E6</accession>
<dbReference type="Proteomes" id="UP000024635">
    <property type="component" value="Unassembled WGS sequence"/>
</dbReference>